<gene>
    <name evidence="2" type="ORF">IGS67_08595</name>
</gene>
<proteinExistence type="predicted"/>
<reference evidence="2 3" key="1">
    <citation type="submission" date="2020-09" db="EMBL/GenBank/DDBJ databases">
        <title>Flavimobilis rhizosphaerae sp. nov., isolated from rhizosphere soil of Spartina alterniflora.</title>
        <authorList>
            <person name="Hanqin C."/>
        </authorList>
    </citation>
    <scope>NUCLEOTIDE SEQUENCE [LARGE SCALE GENOMIC DNA]</scope>
    <source>
        <strain evidence="2 3">GY 10621</strain>
    </source>
</reference>
<feature type="region of interest" description="Disordered" evidence="1">
    <location>
        <begin position="276"/>
        <end position="295"/>
    </location>
</feature>
<name>A0ABR9DQZ7_9MICO</name>
<dbReference type="Proteomes" id="UP000642107">
    <property type="component" value="Unassembled WGS sequence"/>
</dbReference>
<keyword evidence="3" id="KW-1185">Reference proteome</keyword>
<accession>A0ABR9DQZ7</accession>
<sequence>MLLKGFADSQSRVAVTNRSGATFVTHLNNASVRNNFYSFEGISGKPDDAVEVWLGARAEAPAAPVLEHARVGIPPCPYDPDPIAWFIATSLCRSPYIRRMMHEFDSNLKPEVTAATFERYRTRGIYFHPQVIDFVTNLPIDHAETTRSQLRTMASIINETQSRLRNYEWSVATSDSAMLITSDSSVAVERPADHWQGIVPLGSSVFMPASPHHLIIGESRRIGAMRRPLTDDVAGWVNSTLSRSAESEIYYHPTMPVPQEAALDTQAPATPIIAGSVSTRSRESVRTPSHAEPSRVADITRKLNAADTALHASRTRWRE</sequence>
<organism evidence="2 3">
    <name type="scientific">Flavimobilis rhizosphaerae</name>
    <dbReference type="NCBI Taxonomy" id="2775421"/>
    <lineage>
        <taxon>Bacteria</taxon>
        <taxon>Bacillati</taxon>
        <taxon>Actinomycetota</taxon>
        <taxon>Actinomycetes</taxon>
        <taxon>Micrococcales</taxon>
        <taxon>Jonesiaceae</taxon>
        <taxon>Flavimobilis</taxon>
    </lineage>
</organism>
<dbReference type="Pfam" id="PF14022">
    <property type="entry name" value="DUF4238"/>
    <property type="match status" value="1"/>
</dbReference>
<evidence type="ECO:0000313" key="3">
    <source>
        <dbReference type="Proteomes" id="UP000642107"/>
    </source>
</evidence>
<dbReference type="InterPro" id="IPR025332">
    <property type="entry name" value="DUF4238"/>
</dbReference>
<comment type="caution">
    <text evidence="2">The sequence shown here is derived from an EMBL/GenBank/DDBJ whole genome shotgun (WGS) entry which is preliminary data.</text>
</comment>
<protein>
    <submittedName>
        <fullName evidence="2">DUF4238 domain-containing protein</fullName>
    </submittedName>
</protein>
<evidence type="ECO:0000256" key="1">
    <source>
        <dbReference type="SAM" id="MobiDB-lite"/>
    </source>
</evidence>
<dbReference type="EMBL" id="JACZDF010000004">
    <property type="protein sequence ID" value="MBD9699546.1"/>
    <property type="molecule type" value="Genomic_DNA"/>
</dbReference>
<evidence type="ECO:0000313" key="2">
    <source>
        <dbReference type="EMBL" id="MBD9699546.1"/>
    </source>
</evidence>